<name>A0AA40BZW7_9PEZI</name>
<feature type="chain" id="PRO_5041391503" description="Ig-like domain-containing protein" evidence="2">
    <location>
        <begin position="22"/>
        <end position="805"/>
    </location>
</feature>
<keyword evidence="2" id="KW-0732">Signal</keyword>
<dbReference type="Proteomes" id="UP001175000">
    <property type="component" value="Unassembled WGS sequence"/>
</dbReference>
<sequence>MHLRSWVWGSAVINFAQTAAGLPQETPFPLTNTSAPTNPPRNPCTDDTFQPPIYQFSNESAVIEFFYNLDPTGNYYSTVKFKVTDIANNYSLRCTWGPEYQGFARDWIGGCTPEAGPEWSRKQDVTLLRLVPDSLMKHKGPREQVHFLQYWYCDIKNGSYPEVYQSRASVYLGNFTCPLQGQRSVDYPCNVSSTSPITVKGEWYGRGALPRTPQLAPRPSPPPPPARGLSPPPAKDCTELSLTHPEWGLNSFSALPAIRPGEERTARVNLTITSRASGVRAECKFDENSKNDLGTLYLDCTLRPSNPESRSKFTILYYETFRRLSIEEEWVCGDTNGQYSSTFTARSNPALPTYSTPGSPFITSESMTIRGEFWYPRPFWSPSLPPPPPNLNSPSCLTRYQTDPFHLWTLTEFLYQRTNITVTGNYGPGLRGDGLPYPHSQNLTLTLRNEANAHTTTCTFSSPTLNSLTPTTWLPCNLPIPAHTFPRYTLNTLISFNPLTGELRLNQTWYCSSSPSTSNFQITSHGTTTYGYDKLIQGSSSNSAYNLVCGSLIAPLICNVTYTADWWSLGGDRDGKGTPIRIATNFERETTVTKLPDNAFTAPDPEEGRWSCTVSSMGKGPVEWRLDVSEYGYLGLMAWHGHWRSDTTFTRLRLDLESSVWKGSGIKGGGVVKGLGNMRVTDWESDAVKTTPWVGSWDPSWTYRSGERDDREFYNFLDWSVRFDLTTGYMELSHSWYCDDKNPERPIVFRGTWNGFIPLDCKYKFGDDREGFEDGIVCLPAGGDTVVVTPVVTADAVDYKIPDSS</sequence>
<feature type="region of interest" description="Disordered" evidence="1">
    <location>
        <begin position="202"/>
        <end position="235"/>
    </location>
</feature>
<accession>A0AA40BZW7</accession>
<keyword evidence="4" id="KW-1185">Reference proteome</keyword>
<reference evidence="3" key="1">
    <citation type="submission" date="2023-06" db="EMBL/GenBank/DDBJ databases">
        <title>Genome-scale phylogeny and comparative genomics of the fungal order Sordariales.</title>
        <authorList>
            <consortium name="Lawrence Berkeley National Laboratory"/>
            <person name="Hensen N."/>
            <person name="Bonometti L."/>
            <person name="Westerberg I."/>
            <person name="Brannstrom I.O."/>
            <person name="Guillou S."/>
            <person name="Cros-Aarteil S."/>
            <person name="Calhoun S."/>
            <person name="Haridas S."/>
            <person name="Kuo A."/>
            <person name="Mondo S."/>
            <person name="Pangilinan J."/>
            <person name="Riley R."/>
            <person name="Labutti K."/>
            <person name="Andreopoulos B."/>
            <person name="Lipzen A."/>
            <person name="Chen C."/>
            <person name="Yanf M."/>
            <person name="Daum C."/>
            <person name="Ng V."/>
            <person name="Clum A."/>
            <person name="Steindorff A."/>
            <person name="Ohm R."/>
            <person name="Martin F."/>
            <person name="Silar P."/>
            <person name="Natvig D."/>
            <person name="Lalanne C."/>
            <person name="Gautier V."/>
            <person name="Ament-Velasquez S.L."/>
            <person name="Kruys A."/>
            <person name="Hutchinson M.I."/>
            <person name="Powell A.J."/>
            <person name="Barry K."/>
            <person name="Miller A.N."/>
            <person name="Grigoriev I.V."/>
            <person name="Debuchy R."/>
            <person name="Gladieux P."/>
            <person name="Thoren M.H."/>
            <person name="Johannesson H."/>
        </authorList>
    </citation>
    <scope>NUCLEOTIDE SEQUENCE</scope>
    <source>
        <strain evidence="3">CBS 606.72</strain>
    </source>
</reference>
<evidence type="ECO:0000256" key="1">
    <source>
        <dbReference type="SAM" id="MobiDB-lite"/>
    </source>
</evidence>
<feature type="signal peptide" evidence="2">
    <location>
        <begin position="1"/>
        <end position="21"/>
    </location>
</feature>
<evidence type="ECO:0000313" key="3">
    <source>
        <dbReference type="EMBL" id="KAK0619640.1"/>
    </source>
</evidence>
<evidence type="ECO:0008006" key="5">
    <source>
        <dbReference type="Google" id="ProtNLM"/>
    </source>
</evidence>
<protein>
    <recommendedName>
        <fullName evidence="5">Ig-like domain-containing protein</fullName>
    </recommendedName>
</protein>
<feature type="compositionally biased region" description="Pro residues" evidence="1">
    <location>
        <begin position="216"/>
        <end position="234"/>
    </location>
</feature>
<gene>
    <name evidence="3" type="ORF">B0T14DRAFT_603396</name>
</gene>
<dbReference type="EMBL" id="JAULSU010000004">
    <property type="protein sequence ID" value="KAK0619640.1"/>
    <property type="molecule type" value="Genomic_DNA"/>
</dbReference>
<organism evidence="3 4">
    <name type="scientific">Immersiella caudata</name>
    <dbReference type="NCBI Taxonomy" id="314043"/>
    <lineage>
        <taxon>Eukaryota</taxon>
        <taxon>Fungi</taxon>
        <taxon>Dikarya</taxon>
        <taxon>Ascomycota</taxon>
        <taxon>Pezizomycotina</taxon>
        <taxon>Sordariomycetes</taxon>
        <taxon>Sordariomycetidae</taxon>
        <taxon>Sordariales</taxon>
        <taxon>Lasiosphaeriaceae</taxon>
        <taxon>Immersiella</taxon>
    </lineage>
</organism>
<proteinExistence type="predicted"/>
<dbReference type="AlphaFoldDB" id="A0AA40BZW7"/>
<evidence type="ECO:0000313" key="4">
    <source>
        <dbReference type="Proteomes" id="UP001175000"/>
    </source>
</evidence>
<comment type="caution">
    <text evidence="3">The sequence shown here is derived from an EMBL/GenBank/DDBJ whole genome shotgun (WGS) entry which is preliminary data.</text>
</comment>
<evidence type="ECO:0000256" key="2">
    <source>
        <dbReference type="SAM" id="SignalP"/>
    </source>
</evidence>